<dbReference type="PROSITE" id="PS00370">
    <property type="entry name" value="PEP_ENZYMES_PHOS_SITE"/>
    <property type="match status" value="1"/>
</dbReference>
<dbReference type="EC" id="2.7.9.1" evidence="3 11"/>
<dbReference type="NCBIfam" id="TIGR01828">
    <property type="entry name" value="pyru_phos_dikin"/>
    <property type="match status" value="1"/>
</dbReference>
<dbReference type="InterPro" id="IPR018274">
    <property type="entry name" value="PEP_util_AS"/>
</dbReference>
<dbReference type="SUPFAM" id="SSF51621">
    <property type="entry name" value="Phosphoenolpyruvate/pyruvate domain"/>
    <property type="match status" value="1"/>
</dbReference>
<keyword evidence="6 14" id="KW-0479">Metal-binding</keyword>
<dbReference type="InterPro" id="IPR000121">
    <property type="entry name" value="PEP_util_C"/>
</dbReference>
<keyword evidence="18" id="KW-0670">Pyruvate</keyword>
<dbReference type="InterPro" id="IPR013815">
    <property type="entry name" value="ATP_grasp_subdomain_1"/>
</dbReference>
<dbReference type="Pfam" id="PF02896">
    <property type="entry name" value="PEP-utilizers_C"/>
    <property type="match status" value="1"/>
</dbReference>
<evidence type="ECO:0000313" key="18">
    <source>
        <dbReference type="EMBL" id="MBU2689473.1"/>
    </source>
</evidence>
<comment type="cofactor">
    <cofactor evidence="1 11 14">
        <name>Mg(2+)</name>
        <dbReference type="ChEBI" id="CHEBI:18420"/>
    </cofactor>
</comment>
<feature type="binding site" evidence="13">
    <location>
        <position position="797"/>
    </location>
    <ligand>
        <name>substrate</name>
    </ligand>
</feature>
<dbReference type="NCBIfam" id="NF004531">
    <property type="entry name" value="PRK05878.1"/>
    <property type="match status" value="1"/>
</dbReference>
<dbReference type="Pfam" id="PF00391">
    <property type="entry name" value="PEP-utilizers"/>
    <property type="match status" value="1"/>
</dbReference>
<evidence type="ECO:0000256" key="3">
    <source>
        <dbReference type="ARBA" id="ARBA00011994"/>
    </source>
</evidence>
<evidence type="ECO:0000256" key="12">
    <source>
        <dbReference type="PIRSR" id="PIRSR000853-1"/>
    </source>
</evidence>
<evidence type="ECO:0000256" key="13">
    <source>
        <dbReference type="PIRSR" id="PIRSR000853-2"/>
    </source>
</evidence>
<feature type="binding site" evidence="13">
    <location>
        <position position="639"/>
    </location>
    <ligand>
        <name>substrate</name>
    </ligand>
</feature>
<dbReference type="GO" id="GO:0005524">
    <property type="term" value="F:ATP binding"/>
    <property type="evidence" value="ECO:0007669"/>
    <property type="project" value="UniProtKB-UniRule"/>
</dbReference>
<dbReference type="PANTHER" id="PTHR22931:SF9">
    <property type="entry name" value="PYRUVATE, PHOSPHATE DIKINASE 1, CHLOROPLASTIC"/>
    <property type="match status" value="1"/>
</dbReference>
<dbReference type="Gene3D" id="3.30.1490.20">
    <property type="entry name" value="ATP-grasp fold, A domain"/>
    <property type="match status" value="1"/>
</dbReference>
<feature type="binding site" evidence="13">
    <location>
        <position position="564"/>
    </location>
    <ligand>
        <name>substrate</name>
    </ligand>
</feature>
<evidence type="ECO:0000256" key="14">
    <source>
        <dbReference type="PIRSR" id="PIRSR000853-3"/>
    </source>
</evidence>
<comment type="similarity">
    <text evidence="2 11">Belongs to the PEP-utilizing enzyme family.</text>
</comment>
<keyword evidence="9" id="KW-0067">ATP-binding</keyword>
<dbReference type="Pfam" id="PF01326">
    <property type="entry name" value="PPDK_N"/>
    <property type="match status" value="3"/>
</dbReference>
<evidence type="ECO:0000259" key="17">
    <source>
        <dbReference type="Pfam" id="PF02896"/>
    </source>
</evidence>
<keyword evidence="5 18" id="KW-0808">Transferase</keyword>
<feature type="active site" description="Tele-phosphohistidine intermediate" evidence="12">
    <location>
        <position position="458"/>
    </location>
</feature>
<keyword evidence="10 14" id="KW-0460">Magnesium</keyword>
<keyword evidence="7" id="KW-0547">Nucleotide-binding</keyword>
<feature type="domain" description="Pyruvate phosphate dikinase AMP/ATP-binding" evidence="16">
    <location>
        <begin position="23"/>
        <end position="61"/>
    </location>
</feature>
<dbReference type="AlphaFoldDB" id="A0A948RTV8"/>
<dbReference type="InterPro" id="IPR010121">
    <property type="entry name" value="Pyruvate_phosphate_dikinase"/>
</dbReference>
<dbReference type="Gene3D" id="1.10.189.10">
    <property type="entry name" value="Pyruvate Phosphate Dikinase, domain 2"/>
    <property type="match status" value="1"/>
</dbReference>
<feature type="binding site" evidence="13">
    <location>
        <position position="798"/>
    </location>
    <ligand>
        <name>substrate</name>
    </ligand>
</feature>
<evidence type="ECO:0000313" key="19">
    <source>
        <dbReference type="Proteomes" id="UP000777784"/>
    </source>
</evidence>
<feature type="binding site" evidence="13">
    <location>
        <position position="774"/>
    </location>
    <ligand>
        <name>substrate</name>
    </ligand>
</feature>
<dbReference type="SUPFAM" id="SSF52009">
    <property type="entry name" value="Phosphohistidine domain"/>
    <property type="match status" value="1"/>
</dbReference>
<evidence type="ECO:0000256" key="6">
    <source>
        <dbReference type="ARBA" id="ARBA00022723"/>
    </source>
</evidence>
<evidence type="ECO:0000256" key="7">
    <source>
        <dbReference type="ARBA" id="ARBA00022741"/>
    </source>
</evidence>
<protein>
    <recommendedName>
        <fullName evidence="4 11">Pyruvate, phosphate dikinase</fullName>
        <ecNumber evidence="3 11">2.7.9.1</ecNumber>
    </recommendedName>
</protein>
<feature type="domain" description="Pyruvate phosphate dikinase AMP/ATP-binding" evidence="16">
    <location>
        <begin position="306"/>
        <end position="361"/>
    </location>
</feature>
<dbReference type="Gene3D" id="3.50.30.10">
    <property type="entry name" value="Phosphohistidine domain"/>
    <property type="match status" value="1"/>
</dbReference>
<evidence type="ECO:0000256" key="9">
    <source>
        <dbReference type="ARBA" id="ARBA00022840"/>
    </source>
</evidence>
<evidence type="ECO:0000256" key="5">
    <source>
        <dbReference type="ARBA" id="ARBA00022679"/>
    </source>
</evidence>
<evidence type="ECO:0000256" key="1">
    <source>
        <dbReference type="ARBA" id="ARBA00001946"/>
    </source>
</evidence>
<feature type="binding site" evidence="13">
    <location>
        <position position="795"/>
    </location>
    <ligand>
        <name>substrate</name>
    </ligand>
</feature>
<dbReference type="Gene3D" id="3.30.470.20">
    <property type="entry name" value="ATP-grasp fold, B domain"/>
    <property type="match status" value="1"/>
</dbReference>
<comment type="catalytic activity">
    <reaction evidence="11">
        <text>pyruvate + phosphate + ATP = phosphoenolpyruvate + AMP + diphosphate + H(+)</text>
        <dbReference type="Rhea" id="RHEA:10756"/>
        <dbReference type="ChEBI" id="CHEBI:15361"/>
        <dbReference type="ChEBI" id="CHEBI:15378"/>
        <dbReference type="ChEBI" id="CHEBI:30616"/>
        <dbReference type="ChEBI" id="CHEBI:33019"/>
        <dbReference type="ChEBI" id="CHEBI:43474"/>
        <dbReference type="ChEBI" id="CHEBI:58702"/>
        <dbReference type="ChEBI" id="CHEBI:456215"/>
        <dbReference type="EC" id="2.7.9.1"/>
    </reaction>
</comment>
<comment type="caution">
    <text evidence="18">The sequence shown here is derived from an EMBL/GenBank/DDBJ whole genome shotgun (WGS) entry which is preliminary data.</text>
</comment>
<feature type="active site" description="Proton donor" evidence="12">
    <location>
        <position position="860"/>
    </location>
</feature>
<feature type="binding site" evidence="13">
    <location>
        <position position="796"/>
    </location>
    <ligand>
        <name>substrate</name>
    </ligand>
</feature>
<dbReference type="InterPro" id="IPR036637">
    <property type="entry name" value="Phosphohistidine_dom_sf"/>
</dbReference>
<feature type="domain" description="PEP-utilising enzyme C-terminal" evidence="17">
    <location>
        <begin position="524"/>
        <end position="898"/>
    </location>
</feature>
<accession>A0A948RTV8</accession>
<dbReference type="GO" id="GO:0046872">
    <property type="term" value="F:metal ion binding"/>
    <property type="evidence" value="ECO:0007669"/>
    <property type="project" value="UniProtKB-UniRule"/>
</dbReference>
<organism evidence="18 19">
    <name type="scientific">Eiseniibacteriota bacterium</name>
    <dbReference type="NCBI Taxonomy" id="2212470"/>
    <lineage>
        <taxon>Bacteria</taxon>
        <taxon>Candidatus Eiseniibacteriota</taxon>
    </lineage>
</organism>
<evidence type="ECO:0000256" key="2">
    <source>
        <dbReference type="ARBA" id="ARBA00007837"/>
    </source>
</evidence>
<dbReference type="GO" id="GO:0050242">
    <property type="term" value="F:pyruvate, phosphate dikinase activity"/>
    <property type="evidence" value="ECO:0007669"/>
    <property type="project" value="UniProtKB-UniRule"/>
</dbReference>
<dbReference type="Gene3D" id="1.20.80.30">
    <property type="match status" value="1"/>
</dbReference>
<proteinExistence type="inferred from homology"/>
<sequence>MEKNIYVYSFGDGGADGNGGMRDTLGGKGAGLAEMARTGVPVPPGYTISTAACLHFIRTHGEIPEEMIGQESKALALLEARTGKKFGSVKNPLLVSVRSGAKFSMPGMMDTILNLGLNDETVAGLEKLSGDARFAYDTYRRLLQMFGDVVLNIERRYFEVEMTNLKKAKGVSSDLGLDADDLKTLAGRFKEIIREHTGNDFPSDPLQQLQMARDAVFKSWNNDRAIYYRKQEKIPNDLGTAVNVQAMVFGNLGEDSGTGVGFTRDPSTGAKILYGEFLMNAQGEDVVAGVRNPEPLEKLRELRPDIHRQIVEISTNLEKHFRDMQDFEFTFEGDRLYLLQTRSGKRTGGAAVKVAVDMVEEGLLTKDEALLRVDPLQLDQLLFPRIDPSSPAKVVARGLGASPGAAVGVIVFDPDEAVKRAEKNERVLLVRDETSPDDIHGMDVAQGILTATGGRTSHAAVVARNMGRPCVVGCSHLDIQESKRVMIIGKQIFKEGDLLAINGTTGEVLTGEVRTIDAEIGDEFGTLLSWADKRRRLRVRTNADTPKEAAIARKFGAQGIGLCRTEHMFFDDDRLPWVIQMILSAGAAAKSKKMGSAPDLPPAKDQERYHEALSKLLPIQREDFRGIFRAMDGLPVTVRLLDPPLHEFLPRRETLLVEIALMKERKQDPVKIEEMETLLQRVEELHEWNPMMGHRGCRLGITYPEITAMQTRAVMEAACSLQSEGITVLPEIMIPLIVTANELKNQRAVVVTTAEQVIKETGTKVNYKVGTMIEVPRAALMAGNIAAEADFFSFGTNDLTQMCFGFSRDDVGKFLPEYFNQNILSQDPFVSLDVRGVGQLVRMAVERGRATRPGLKMGICGEHGGEPSSIHFCHEIGLDYVSCSPFRVPIARLAAAQVVIKEEQNTG</sequence>
<keyword evidence="8" id="KW-0418">Kinase</keyword>
<feature type="binding site" evidence="14">
    <location>
        <position position="798"/>
    </location>
    <ligand>
        <name>Mg(2+)</name>
        <dbReference type="ChEBI" id="CHEBI:18420"/>
    </ligand>
</feature>
<evidence type="ECO:0000256" key="4">
    <source>
        <dbReference type="ARBA" id="ARBA00020138"/>
    </source>
</evidence>
<dbReference type="InterPro" id="IPR040442">
    <property type="entry name" value="Pyrv_kinase-like_dom_sf"/>
</dbReference>
<evidence type="ECO:0000259" key="15">
    <source>
        <dbReference type="Pfam" id="PF00391"/>
    </source>
</evidence>
<dbReference type="InterPro" id="IPR008279">
    <property type="entry name" value="PEP-util_enz_mobile_dom"/>
</dbReference>
<name>A0A948RTV8_UNCEI</name>
<dbReference type="PIRSF" id="PIRSF000853">
    <property type="entry name" value="PPDK"/>
    <property type="match status" value="1"/>
</dbReference>
<evidence type="ECO:0000256" key="10">
    <source>
        <dbReference type="ARBA" id="ARBA00022842"/>
    </source>
</evidence>
<evidence type="ECO:0000256" key="8">
    <source>
        <dbReference type="ARBA" id="ARBA00022777"/>
    </source>
</evidence>
<gene>
    <name evidence="18" type="primary">ppdK</name>
    <name evidence="18" type="ORF">KJ970_00970</name>
</gene>
<feature type="binding site" evidence="14">
    <location>
        <position position="774"/>
    </location>
    <ligand>
        <name>Mg(2+)</name>
        <dbReference type="ChEBI" id="CHEBI:18420"/>
    </ligand>
</feature>
<dbReference type="Proteomes" id="UP000777784">
    <property type="component" value="Unassembled WGS sequence"/>
</dbReference>
<evidence type="ECO:0000256" key="11">
    <source>
        <dbReference type="PIRNR" id="PIRNR000853"/>
    </source>
</evidence>
<dbReference type="EMBL" id="JAHJDP010000004">
    <property type="protein sequence ID" value="MBU2689473.1"/>
    <property type="molecule type" value="Genomic_DNA"/>
</dbReference>
<dbReference type="GO" id="GO:0016301">
    <property type="term" value="F:kinase activity"/>
    <property type="evidence" value="ECO:0007669"/>
    <property type="project" value="UniProtKB-UniRule"/>
</dbReference>
<dbReference type="InterPro" id="IPR015813">
    <property type="entry name" value="Pyrv/PenolPyrv_kinase-like_dom"/>
</dbReference>
<dbReference type="SUPFAM" id="SSF56059">
    <property type="entry name" value="Glutathione synthetase ATP-binding domain-like"/>
    <property type="match status" value="1"/>
</dbReference>
<dbReference type="PANTHER" id="PTHR22931">
    <property type="entry name" value="PHOSPHOENOLPYRUVATE DIKINASE-RELATED"/>
    <property type="match status" value="1"/>
</dbReference>
<feature type="domain" description="PEP-utilising enzyme mobile" evidence="15">
    <location>
        <begin position="425"/>
        <end position="506"/>
    </location>
</feature>
<evidence type="ECO:0000259" key="16">
    <source>
        <dbReference type="Pfam" id="PF01326"/>
    </source>
</evidence>
<dbReference type="InterPro" id="IPR002192">
    <property type="entry name" value="PPDK_AMP/ATP-bd"/>
</dbReference>
<dbReference type="Gene3D" id="3.20.20.60">
    <property type="entry name" value="Phosphoenolpyruvate-binding domains"/>
    <property type="match status" value="1"/>
</dbReference>
<reference evidence="18" key="1">
    <citation type="submission" date="2021-05" db="EMBL/GenBank/DDBJ databases">
        <title>Energy efficiency and biological interactions define the core microbiome of deep oligotrophic groundwater.</title>
        <authorList>
            <person name="Mehrshad M."/>
            <person name="Lopez-Fernandez M."/>
            <person name="Bell E."/>
            <person name="Bernier-Latmani R."/>
            <person name="Bertilsson S."/>
            <person name="Dopson M."/>
        </authorList>
    </citation>
    <scope>NUCLEOTIDE SEQUENCE</scope>
    <source>
        <strain evidence="18">Modern_marine.mb.64</strain>
    </source>
</reference>
<feature type="domain" description="Pyruvate phosphate dikinase AMP/ATP-binding" evidence="16">
    <location>
        <begin position="62"/>
        <end position="296"/>
    </location>
</feature>